<dbReference type="SUPFAM" id="SSF82693">
    <property type="entry name" value="Multidrug efflux transporter AcrB pore domain, PN1, PN2, PC1 and PC2 subdomains"/>
    <property type="match status" value="3"/>
</dbReference>
<feature type="transmembrane region" description="Helical" evidence="1">
    <location>
        <begin position="948"/>
        <end position="968"/>
    </location>
</feature>
<organism evidence="2 3">
    <name type="scientific">Halothiobacillus neapolitanus (strain ATCC 23641 / DSM 15147 / CIP 104769 / NCIMB 8539 / c2)</name>
    <name type="common">Thiobacillus neapolitanus</name>
    <dbReference type="NCBI Taxonomy" id="555778"/>
    <lineage>
        <taxon>Bacteria</taxon>
        <taxon>Pseudomonadati</taxon>
        <taxon>Pseudomonadota</taxon>
        <taxon>Gammaproteobacteria</taxon>
        <taxon>Chromatiales</taxon>
        <taxon>Halothiobacillaceae</taxon>
        <taxon>Halothiobacillus</taxon>
    </lineage>
</organism>
<keyword evidence="3" id="KW-1185">Reference proteome</keyword>
<dbReference type="PRINTS" id="PR00702">
    <property type="entry name" value="ACRIFLAVINRP"/>
</dbReference>
<feature type="transmembrane region" description="Helical" evidence="1">
    <location>
        <begin position="458"/>
        <end position="486"/>
    </location>
</feature>
<feature type="transmembrane region" description="Helical" evidence="1">
    <location>
        <begin position="388"/>
        <end position="413"/>
    </location>
</feature>
<dbReference type="InterPro" id="IPR001036">
    <property type="entry name" value="Acrflvin-R"/>
</dbReference>
<dbReference type="eggNOG" id="COG0841">
    <property type="taxonomic scope" value="Bacteria"/>
</dbReference>
<dbReference type="STRING" id="555778.Hneap_0788"/>
<name>D0KYW4_HALNC</name>
<keyword evidence="1" id="KW-1133">Transmembrane helix</keyword>
<keyword evidence="1" id="KW-0812">Transmembrane</keyword>
<dbReference type="Pfam" id="PF00873">
    <property type="entry name" value="ACR_tran"/>
    <property type="match status" value="1"/>
</dbReference>
<evidence type="ECO:0000313" key="2">
    <source>
        <dbReference type="EMBL" id="ACX95637.1"/>
    </source>
</evidence>
<dbReference type="PANTHER" id="PTHR32063">
    <property type="match status" value="1"/>
</dbReference>
<feature type="transmembrane region" description="Helical" evidence="1">
    <location>
        <begin position="848"/>
        <end position="872"/>
    </location>
</feature>
<dbReference type="Gene3D" id="3.30.70.1440">
    <property type="entry name" value="Multidrug efflux transporter AcrB pore domain"/>
    <property type="match status" value="1"/>
</dbReference>
<accession>D0KYW4</accession>
<dbReference type="SUPFAM" id="SSF82866">
    <property type="entry name" value="Multidrug efflux transporter AcrB transmembrane domain"/>
    <property type="match status" value="2"/>
</dbReference>
<evidence type="ECO:0000313" key="3">
    <source>
        <dbReference type="Proteomes" id="UP000009102"/>
    </source>
</evidence>
<dbReference type="PANTHER" id="PTHR32063:SF0">
    <property type="entry name" value="SWARMING MOTILITY PROTEIN SWRC"/>
    <property type="match status" value="1"/>
</dbReference>
<dbReference type="GO" id="GO:0005886">
    <property type="term" value="C:plasma membrane"/>
    <property type="evidence" value="ECO:0007669"/>
    <property type="project" value="TreeGrafter"/>
</dbReference>
<gene>
    <name evidence="2" type="ordered locus">Hneap_0788</name>
</gene>
<dbReference type="OrthoDB" id="9758297at2"/>
<feature type="transmembrane region" description="Helical" evidence="1">
    <location>
        <begin position="518"/>
        <end position="540"/>
    </location>
</feature>
<feature type="transmembrane region" description="Helical" evidence="1">
    <location>
        <begin position="434"/>
        <end position="452"/>
    </location>
</feature>
<dbReference type="RefSeq" id="WP_012823673.1">
    <property type="nucleotide sequence ID" value="NC_013422.1"/>
</dbReference>
<protein>
    <submittedName>
        <fullName evidence="2">Acriflavin resistance protein</fullName>
    </submittedName>
</protein>
<dbReference type="Gene3D" id="3.30.70.1430">
    <property type="entry name" value="Multidrug efflux transporter AcrB pore domain"/>
    <property type="match status" value="2"/>
</dbReference>
<dbReference type="EMBL" id="CP001801">
    <property type="protein sequence ID" value="ACX95637.1"/>
    <property type="molecule type" value="Genomic_DNA"/>
</dbReference>
<dbReference type="Gene3D" id="3.30.2090.10">
    <property type="entry name" value="Multidrug efflux transporter AcrB TolC docking domain, DN and DC subdomains"/>
    <property type="match status" value="2"/>
</dbReference>
<proteinExistence type="predicted"/>
<feature type="transmembrane region" description="Helical" evidence="1">
    <location>
        <begin position="980"/>
        <end position="1003"/>
    </location>
</feature>
<feature type="transmembrane region" description="Helical" evidence="1">
    <location>
        <begin position="905"/>
        <end position="927"/>
    </location>
</feature>
<dbReference type="Gene3D" id="3.30.70.1320">
    <property type="entry name" value="Multidrug efflux transporter AcrB pore domain like"/>
    <property type="match status" value="1"/>
</dbReference>
<dbReference type="GO" id="GO:0042910">
    <property type="term" value="F:xenobiotic transmembrane transporter activity"/>
    <property type="evidence" value="ECO:0007669"/>
    <property type="project" value="TreeGrafter"/>
</dbReference>
<dbReference type="Gene3D" id="1.20.1640.10">
    <property type="entry name" value="Multidrug efflux transporter AcrB transmembrane domain"/>
    <property type="match status" value="2"/>
</dbReference>
<dbReference type="HOGENOM" id="CLU_002755_1_2_6"/>
<dbReference type="Proteomes" id="UP000009102">
    <property type="component" value="Chromosome"/>
</dbReference>
<keyword evidence="1" id="KW-0472">Membrane</keyword>
<dbReference type="SUPFAM" id="SSF82714">
    <property type="entry name" value="Multidrug efflux transporter AcrB TolC docking domain, DN and DC subdomains"/>
    <property type="match status" value="2"/>
</dbReference>
<feature type="transmembrane region" description="Helical" evidence="1">
    <location>
        <begin position="879"/>
        <end position="899"/>
    </location>
</feature>
<dbReference type="InterPro" id="IPR027463">
    <property type="entry name" value="AcrB_DN_DC_subdom"/>
</dbReference>
<evidence type="ECO:0000256" key="1">
    <source>
        <dbReference type="SAM" id="Phobius"/>
    </source>
</evidence>
<feature type="transmembrane region" description="Helical" evidence="1">
    <location>
        <begin position="362"/>
        <end position="382"/>
    </location>
</feature>
<feature type="transmembrane region" description="Helical" evidence="1">
    <location>
        <begin position="339"/>
        <end position="355"/>
    </location>
</feature>
<dbReference type="KEGG" id="hna:Hneap_0788"/>
<dbReference type="AlphaFoldDB" id="D0KYW4"/>
<sequence length="1019" mass="109657">MRSYAAVAHFVLRHQRSLLFLLLVLVAGGVFTALTLPVALFPSLSFPRIVVAVDAGNRDAAQMVRSITKPVEQALRSVPGVQSVASSTNRGSADLDLRFAWGTDMARAELQTAAAMNSVLPSLPAGTAFRVHRENPTRFPVIAYSLTSNSQSQTELRTLAQYTLAPLLSSIPGVRQVQIQGGALPEYHVLLNPERLKALNITAQEVVTALNSGQGQHAIGHLQTPNRLELLLTDGRLRDAAEIGQVVIRHTAAGSVRVADVAQVVHSTVPNYQRITADGKPAVLLMIKQQLGGNTVAIAHAVRASLHDNAPLIPAGVVLKKWYDQSTLIVDSAKSVRDAIVLGVLFAILILFLFLKNGRVTLVALLVVPAVLASTLILLKLFGLDFNIMTLGGMAAAVGLVIDDIIVMIEYLLHPKHTRRRPHLLHPLSEFTRPLVGSSTATIIIFAPLAFLDGVTGAFFKALSLTMAASLILSFLFTWLVVPIVLNRLNIKPKPPKDSTVPQEGVMTRGYRIVLSRLLRAPILLLPVIVGLGAIGWVSLTHIPTGFMPEMNEGGFVLDYQTRPGQSLTETNRELMQVEALIQAMPEVDTLTRRTGAQLGGGLTEANQGDMFIQLKSPDHQTEVMDRIATEIAQKVPDVTVQDMNQPMGDLIGDLAGSPRPVVIRLFGQSQHELQALAPKVARAISGINGIKEVQNGLVIAGDTLEFHIDRNKAAVADITPGAIVQQMGTLFGGTVATRLAEGEQVVGVRVITPKYLRATPQSLENMDLTNAAGQPVRVGDVGHFVSITGTPQITRYNQKPMVAVSARIGGRGFGGTIADVKKALAQPGLLPQGVYYQLSGLYQQQQIAFHGLMLVFATATALVFLALLFLYERFAISLSIISAPLMAVAGVLFGLWVTGQTLNITSLMGLTMIIGIVTEVAVFYFFEVGRIRSGPWGDRLIEAGVRRLRPTIMTSLAAILTLLPLALGIGQGSAMQQPLAIAIISGMIVQIPLALLVMPTLYRLFLRKKYLAQQTSGS</sequence>
<reference evidence="2 3" key="1">
    <citation type="submission" date="2009-10" db="EMBL/GenBank/DDBJ databases">
        <title>Complete sequence of Halothiobacillus neapolitanus c2.</title>
        <authorList>
            <consortium name="US DOE Joint Genome Institute"/>
            <person name="Lucas S."/>
            <person name="Copeland A."/>
            <person name="Lapidus A."/>
            <person name="Glavina del Rio T."/>
            <person name="Tice H."/>
            <person name="Bruce D."/>
            <person name="Goodwin L."/>
            <person name="Pitluck S."/>
            <person name="Davenport K."/>
            <person name="Brettin T."/>
            <person name="Detter J.C."/>
            <person name="Han C."/>
            <person name="Tapia R."/>
            <person name="Larimer F."/>
            <person name="Land M."/>
            <person name="Hauser L."/>
            <person name="Kyrpides N."/>
            <person name="Mikhailova N."/>
            <person name="Kerfeld C."/>
            <person name="Cannon G."/>
            <person name="Heinhort S."/>
        </authorList>
    </citation>
    <scope>NUCLEOTIDE SEQUENCE [LARGE SCALE GENOMIC DNA]</scope>
    <source>
        <strain evidence="3">ATCC 23641 / c2</strain>
    </source>
</reference>